<evidence type="ECO:0000313" key="3">
    <source>
        <dbReference type="Proteomes" id="UP000249203"/>
    </source>
</evidence>
<dbReference type="EMBL" id="QLMD01000002">
    <property type="protein sequence ID" value="RAK00727.1"/>
    <property type="molecule type" value="Genomic_DNA"/>
</dbReference>
<proteinExistence type="predicted"/>
<keyword evidence="4" id="KW-1185">Reference proteome</keyword>
<reference evidence="2 4" key="1">
    <citation type="journal article" date="2018" name="Front. Microbiol.">
        <title>Genome-Based Analysis Reveals the Taxonomy and Diversity of the Family Idiomarinaceae.</title>
        <authorList>
            <person name="Liu Y."/>
            <person name="Lai Q."/>
            <person name="Shao Z."/>
        </authorList>
    </citation>
    <scope>NUCLEOTIDE SEQUENCE [LARGE SCALE GENOMIC DNA]</scope>
    <source>
        <strain evidence="2 4">CF12-14</strain>
    </source>
</reference>
<dbReference type="EMBL" id="PIPK01000003">
    <property type="protein sequence ID" value="RUO27274.1"/>
    <property type="molecule type" value="Genomic_DNA"/>
</dbReference>
<protein>
    <submittedName>
        <fullName evidence="1">Uncharacterized protein</fullName>
    </submittedName>
</protein>
<evidence type="ECO:0000313" key="1">
    <source>
        <dbReference type="EMBL" id="RAK00727.1"/>
    </source>
</evidence>
<organism evidence="1 3">
    <name type="scientific">Aliidiomarina maris</name>
    <dbReference type="NCBI Taxonomy" id="531312"/>
    <lineage>
        <taxon>Bacteria</taxon>
        <taxon>Pseudomonadati</taxon>
        <taxon>Pseudomonadota</taxon>
        <taxon>Gammaproteobacteria</taxon>
        <taxon>Alteromonadales</taxon>
        <taxon>Idiomarinaceae</taxon>
        <taxon>Aliidiomarina</taxon>
    </lineage>
</organism>
<accession>A0A327XAM9</accession>
<sequence length="139" mass="15177">MTISGQELADLMQASAQDAVVFARNEFDIELDGSDVSVALADEALSKASARIKSASEEQTIFTISTIFGAYVGEVFRRQHGGEWIYDTSIADAPAVYLQFNELTFAFTGVAYQRLMHEPHVSLAKYLEAARKQAGLAAH</sequence>
<dbReference type="Proteomes" id="UP000287865">
    <property type="component" value="Unassembled WGS sequence"/>
</dbReference>
<evidence type="ECO:0000313" key="2">
    <source>
        <dbReference type="EMBL" id="RUO27274.1"/>
    </source>
</evidence>
<reference evidence="1 3" key="2">
    <citation type="submission" date="2018-06" db="EMBL/GenBank/DDBJ databases">
        <title>Genomic Encyclopedia of Type Strains, Phase III (KMG-III): the genomes of soil and plant-associated and newly described type strains.</title>
        <authorList>
            <person name="Whitman W."/>
        </authorList>
    </citation>
    <scope>NUCLEOTIDE SEQUENCE [LARGE SCALE GENOMIC DNA]</scope>
    <source>
        <strain evidence="1 3">CGMCC 1.15366</strain>
    </source>
</reference>
<comment type="caution">
    <text evidence="1">The sequence shown here is derived from an EMBL/GenBank/DDBJ whole genome shotgun (WGS) entry which is preliminary data.</text>
</comment>
<dbReference type="AlphaFoldDB" id="A0A327XAM9"/>
<gene>
    <name evidence="1" type="ORF">B0I24_102152</name>
    <name evidence="2" type="ORF">CWE07_04820</name>
</gene>
<name>A0A327XAM9_9GAMM</name>
<dbReference type="Proteomes" id="UP000249203">
    <property type="component" value="Unassembled WGS sequence"/>
</dbReference>
<evidence type="ECO:0000313" key="4">
    <source>
        <dbReference type="Proteomes" id="UP000287865"/>
    </source>
</evidence>